<dbReference type="Pfam" id="PF26188">
    <property type="entry name" value="RESC6"/>
    <property type="match status" value="1"/>
</dbReference>
<gene>
    <name evidence="3" type="ORF">C1SCF055_LOCUS6452</name>
</gene>
<keyword evidence="6" id="KW-1185">Reference proteome</keyword>
<dbReference type="InterPro" id="IPR020103">
    <property type="entry name" value="PsdUridine_synth_cat_dom_sf"/>
</dbReference>
<dbReference type="EMBL" id="CAMXCT020000408">
    <property type="protein sequence ID" value="CAL1131774.1"/>
    <property type="molecule type" value="Genomic_DNA"/>
</dbReference>
<evidence type="ECO:0000259" key="2">
    <source>
        <dbReference type="Pfam" id="PF26188"/>
    </source>
</evidence>
<dbReference type="OrthoDB" id="424794at2759"/>
<dbReference type="PANTHER" id="PTHR21228">
    <property type="entry name" value="FAST LEU-RICH DOMAIN-CONTAINING"/>
    <property type="match status" value="1"/>
</dbReference>
<dbReference type="GO" id="GO:0035770">
    <property type="term" value="C:ribonucleoprotein granule"/>
    <property type="evidence" value="ECO:0007669"/>
    <property type="project" value="TreeGrafter"/>
</dbReference>
<dbReference type="AlphaFoldDB" id="A0A9P1BS05"/>
<dbReference type="GO" id="GO:0009982">
    <property type="term" value="F:pseudouridine synthase activity"/>
    <property type="evidence" value="ECO:0007669"/>
    <property type="project" value="InterPro"/>
</dbReference>
<dbReference type="Pfam" id="PF00849">
    <property type="entry name" value="PseudoU_synth_2"/>
    <property type="match status" value="1"/>
</dbReference>
<dbReference type="GO" id="GO:0044528">
    <property type="term" value="P:regulation of mitochondrial mRNA stability"/>
    <property type="evidence" value="ECO:0007669"/>
    <property type="project" value="TreeGrafter"/>
</dbReference>
<dbReference type="Proteomes" id="UP001152797">
    <property type="component" value="Unassembled WGS sequence"/>
</dbReference>
<reference evidence="3" key="1">
    <citation type="submission" date="2022-10" db="EMBL/GenBank/DDBJ databases">
        <authorList>
            <person name="Chen Y."/>
            <person name="Dougan E. K."/>
            <person name="Chan C."/>
            <person name="Rhodes N."/>
            <person name="Thang M."/>
        </authorList>
    </citation>
    <scope>NUCLEOTIDE SEQUENCE</scope>
</reference>
<evidence type="ECO:0000313" key="4">
    <source>
        <dbReference type="EMBL" id="CAL1131774.1"/>
    </source>
</evidence>
<dbReference type="GO" id="GO:0000963">
    <property type="term" value="P:mitochondrial RNA processing"/>
    <property type="evidence" value="ECO:0007669"/>
    <property type="project" value="TreeGrafter"/>
</dbReference>
<proteinExistence type="predicted"/>
<name>A0A9P1BS05_9DINO</name>
<evidence type="ECO:0000259" key="1">
    <source>
        <dbReference type="Pfam" id="PF00849"/>
    </source>
</evidence>
<reference evidence="4" key="2">
    <citation type="submission" date="2024-04" db="EMBL/GenBank/DDBJ databases">
        <authorList>
            <person name="Chen Y."/>
            <person name="Shah S."/>
            <person name="Dougan E. K."/>
            <person name="Thang M."/>
            <person name="Chan C."/>
        </authorList>
    </citation>
    <scope>NUCLEOTIDE SEQUENCE [LARGE SCALE GENOMIC DNA]</scope>
</reference>
<dbReference type="GO" id="GO:0001522">
    <property type="term" value="P:pseudouridine synthesis"/>
    <property type="evidence" value="ECO:0007669"/>
    <property type="project" value="InterPro"/>
</dbReference>
<dbReference type="CDD" id="cd02869">
    <property type="entry name" value="PseudoU_synth_RluA_like"/>
    <property type="match status" value="1"/>
</dbReference>
<feature type="domain" description="RNA-editing substrate-binding complex 6 protein" evidence="2">
    <location>
        <begin position="208"/>
        <end position="311"/>
    </location>
</feature>
<evidence type="ECO:0000313" key="3">
    <source>
        <dbReference type="EMBL" id="CAI3978399.1"/>
    </source>
</evidence>
<dbReference type="InterPro" id="IPR050870">
    <property type="entry name" value="FAST_kinase"/>
</dbReference>
<evidence type="ECO:0000313" key="6">
    <source>
        <dbReference type="Proteomes" id="UP001152797"/>
    </source>
</evidence>
<organism evidence="3">
    <name type="scientific">Cladocopium goreaui</name>
    <dbReference type="NCBI Taxonomy" id="2562237"/>
    <lineage>
        <taxon>Eukaryota</taxon>
        <taxon>Sar</taxon>
        <taxon>Alveolata</taxon>
        <taxon>Dinophyceae</taxon>
        <taxon>Suessiales</taxon>
        <taxon>Symbiodiniaceae</taxon>
        <taxon>Cladocopium</taxon>
    </lineage>
</organism>
<dbReference type="InterPro" id="IPR058917">
    <property type="entry name" value="RESC6_dom"/>
</dbReference>
<accession>A0A9P1BS05</accession>
<comment type="caution">
    <text evidence="3">The sequence shown here is derived from an EMBL/GenBank/DDBJ whole genome shotgun (WGS) entry which is preliminary data.</text>
</comment>
<feature type="domain" description="Pseudouridine synthase RsuA/RluA-like" evidence="1">
    <location>
        <begin position="710"/>
        <end position="895"/>
    </location>
</feature>
<dbReference type="GO" id="GO:0005759">
    <property type="term" value="C:mitochondrial matrix"/>
    <property type="evidence" value="ECO:0007669"/>
    <property type="project" value="TreeGrafter"/>
</dbReference>
<dbReference type="Gene3D" id="3.30.2350.10">
    <property type="entry name" value="Pseudouridine synthase"/>
    <property type="match status" value="1"/>
</dbReference>
<dbReference type="PANTHER" id="PTHR21228:SF40">
    <property type="entry name" value="LD45607P"/>
    <property type="match status" value="1"/>
</dbReference>
<evidence type="ECO:0000313" key="5">
    <source>
        <dbReference type="EMBL" id="CAL4765711.1"/>
    </source>
</evidence>
<dbReference type="SUPFAM" id="SSF55120">
    <property type="entry name" value="Pseudouridine synthase"/>
    <property type="match status" value="1"/>
</dbReference>
<dbReference type="GO" id="GO:0003723">
    <property type="term" value="F:RNA binding"/>
    <property type="evidence" value="ECO:0007669"/>
    <property type="project" value="InterPro"/>
</dbReference>
<dbReference type="EMBL" id="CAMXCT010000408">
    <property type="protein sequence ID" value="CAI3978399.1"/>
    <property type="molecule type" value="Genomic_DNA"/>
</dbReference>
<protein>
    <submittedName>
        <fullName evidence="5">Pseudouridine synthase RsuA/RluA-like domain-containing protein</fullName>
    </submittedName>
</protein>
<sequence>MVQGMVCLPQAPIGHTHHAAKWHIPSRVPKNAGPVPATAAVMLAATQRAWASKPSKSQKESQKESLEEVILALMSLTSLTRRRDSRSIIAQLEKLRMLRRETMTWQAAAKLLDALEKVLDSSPSLGPPLPLDACVTALIAAANAQALQRRKLSAERLDVFCQALERSLSATEPSEAREPSEIERLPDLLSYGLWALVKLGDRGSFVLQRLLQRSVAEMQRFESAHLSRLVWSLATATIRDGQILSSLAQRTQQVRLHPQLGLAMLAWSFAKLRFKEAGLMESISSHACGHVKLFKISELSNITWAFATQQVPFATASPLFSAISETAVRGLEKFKHQELAMLLWSYAKLKIVERKLISAASEDVLKRISPEAGGALRAQHLANFAWAFAKMRSDRSDPSDPSDLDPSEVVMRLAVLALQRAEELKPLELASLVWALAQSNGASTASTRLAMHLTKEASTRRMKPQELCNLLWSAATLAFHQQEVLKTLTAKLDWQTTNQFGILDLANASWALAKLQQDDFEVFHRLQKQLDCHLQDATPQQLSNLAWAFATVSIVDGVAGVDGVDGHTTMARIANEAQDRIPQFSSQGLANLVWALANQNVKCDAFFQAVGDRLVLKLDDCQGSDALAWAVDIAQIVKSFNDISFHHPCVSWSTHALPRVGSDLDRRLRALEEIPTHPTQKLEKSDISDISKSESVGSPKVLWESEDRCVLLKPPGWQVDTEGTEEDFIERTHATREMLSQFMASSYATVKYPILADIKCKNGFLHRLDVPSSGLILVAKKYNAYFDLLMQLHRGEIHRDYLVLLHGLAQRKVVAVRLAKEALTSWSGRQHVVKDFFHGNEKQGKKIKSLKKGKPSLTELRVGGWAATREGGSLSLAAIRIGSGRRHQIRVHMAHIGHPSVTDGRYTTEETFFEDQQWCERNFLHRFGIGFKDSDGLQSTICELPEDLCAALWQLRPWDMQSAETMDLWQSIGPIDTEPTLSSLSSPLTWEDMPLLQKRAACIP</sequence>
<dbReference type="InterPro" id="IPR006145">
    <property type="entry name" value="PsdUridine_synth_RsuA/RluA"/>
</dbReference>
<dbReference type="EMBL" id="CAMXCT030000408">
    <property type="protein sequence ID" value="CAL4765711.1"/>
    <property type="molecule type" value="Genomic_DNA"/>
</dbReference>